<feature type="compositionally biased region" description="Low complexity" evidence="1">
    <location>
        <begin position="230"/>
        <end position="254"/>
    </location>
</feature>
<protein>
    <recommendedName>
        <fullName evidence="5">Chitin-binding type-4 domain-containing protein</fullName>
    </recommendedName>
</protein>
<reference evidence="3" key="1">
    <citation type="submission" date="2022-07" db="EMBL/GenBank/DDBJ databases">
        <title>Phylogenomic reconstructions and comparative analyses of Kickxellomycotina fungi.</title>
        <authorList>
            <person name="Reynolds N.K."/>
            <person name="Stajich J.E."/>
            <person name="Barry K."/>
            <person name="Grigoriev I.V."/>
            <person name="Crous P."/>
            <person name="Smith M.E."/>
        </authorList>
    </citation>
    <scope>NUCLEOTIDE SEQUENCE</scope>
    <source>
        <strain evidence="3">RSA 861</strain>
    </source>
</reference>
<evidence type="ECO:0000313" key="3">
    <source>
        <dbReference type="EMBL" id="KAJ1926000.1"/>
    </source>
</evidence>
<dbReference type="PANTHER" id="PTHR36182">
    <property type="entry name" value="PROTEIN, PUTATIVE (AFU_ORTHOLOGUE AFUA_6G10930)-RELATED"/>
    <property type="match status" value="1"/>
</dbReference>
<dbReference type="PANTHER" id="PTHR36182:SF1">
    <property type="entry name" value="PROTEIN, PUTATIVE (AFU_ORTHOLOGUE AFUA_6G10930)-RELATED"/>
    <property type="match status" value="1"/>
</dbReference>
<evidence type="ECO:0000256" key="1">
    <source>
        <dbReference type="SAM" id="MobiDB-lite"/>
    </source>
</evidence>
<dbReference type="Gene3D" id="2.70.50.70">
    <property type="match status" value="1"/>
</dbReference>
<evidence type="ECO:0000256" key="2">
    <source>
        <dbReference type="SAM" id="SignalP"/>
    </source>
</evidence>
<dbReference type="EMBL" id="JANBPT010000195">
    <property type="protein sequence ID" value="KAJ1926000.1"/>
    <property type="molecule type" value="Genomic_DNA"/>
</dbReference>
<proteinExistence type="predicted"/>
<dbReference type="AlphaFoldDB" id="A0A9W8ABH2"/>
<name>A0A9W8ABH2_9FUNG</name>
<evidence type="ECO:0008006" key="5">
    <source>
        <dbReference type="Google" id="ProtNLM"/>
    </source>
</evidence>
<feature type="chain" id="PRO_5040881547" description="Chitin-binding type-4 domain-containing protein" evidence="2">
    <location>
        <begin position="22"/>
        <end position="338"/>
    </location>
</feature>
<gene>
    <name evidence="3" type="ORF">IWQ60_004177</name>
</gene>
<feature type="region of interest" description="Disordered" evidence="1">
    <location>
        <begin position="216"/>
        <end position="286"/>
    </location>
</feature>
<dbReference type="OrthoDB" id="2342176at2759"/>
<evidence type="ECO:0000313" key="4">
    <source>
        <dbReference type="Proteomes" id="UP001150569"/>
    </source>
</evidence>
<sequence>MALRNLLTSALFAATTVSAHMAMVSPCPRYSSHAGCPRPPAGQSVDYSIKSPIGLANQVHQPLCKFQTPYDHPVATFAAGSSIPVEFMAGGASHGGGHCQFSVSYDGGANFVVLHSEMNHCFGSGLQFNVPIPHDAPPSDRVVFSWSWVNAIGNREFYQNCADIAITGGDPNGAITGPRMVVANYGPDTPQIPEFFYSGDSKNKLYEDAPVITVRPSGSPSYQAPPQPLSISASTISPDSSYQKGVNGNNNSDVGGDEDHYEGRPQSKVKVARHRSKPAPSPSFMAIPNSEPATVCNGGDMKCADIGYWMQCAYGQWVRLQIPPGTTCKTVGNIVQFT</sequence>
<keyword evidence="4" id="KW-1185">Reference proteome</keyword>
<comment type="caution">
    <text evidence="3">The sequence shown here is derived from an EMBL/GenBank/DDBJ whole genome shotgun (WGS) entry which is preliminary data.</text>
</comment>
<organism evidence="3 4">
    <name type="scientific">Tieghemiomyces parasiticus</name>
    <dbReference type="NCBI Taxonomy" id="78921"/>
    <lineage>
        <taxon>Eukaryota</taxon>
        <taxon>Fungi</taxon>
        <taxon>Fungi incertae sedis</taxon>
        <taxon>Zoopagomycota</taxon>
        <taxon>Kickxellomycotina</taxon>
        <taxon>Dimargaritomycetes</taxon>
        <taxon>Dimargaritales</taxon>
        <taxon>Dimargaritaceae</taxon>
        <taxon>Tieghemiomyces</taxon>
    </lineage>
</organism>
<keyword evidence="2" id="KW-0732">Signal</keyword>
<dbReference type="Proteomes" id="UP001150569">
    <property type="component" value="Unassembled WGS sequence"/>
</dbReference>
<accession>A0A9W8ABH2</accession>
<feature type="signal peptide" evidence="2">
    <location>
        <begin position="1"/>
        <end position="21"/>
    </location>
</feature>